<gene>
    <name evidence="3" type="ORF">CXZ10_14030</name>
</gene>
<dbReference type="PANTHER" id="PTHR22911">
    <property type="entry name" value="ACYL-MALONYL CONDENSING ENZYME-RELATED"/>
    <property type="match status" value="1"/>
</dbReference>
<keyword evidence="1" id="KW-0812">Transmembrane</keyword>
<dbReference type="InterPro" id="IPR000620">
    <property type="entry name" value="EamA_dom"/>
</dbReference>
<evidence type="ECO:0000313" key="4">
    <source>
        <dbReference type="Proteomes" id="UP000233491"/>
    </source>
</evidence>
<dbReference type="EMBL" id="PJNW01000011">
    <property type="protein sequence ID" value="PKR88517.1"/>
    <property type="molecule type" value="Genomic_DNA"/>
</dbReference>
<comment type="caution">
    <text evidence="3">The sequence shown here is derived from an EMBL/GenBank/DDBJ whole genome shotgun (WGS) entry which is preliminary data.</text>
</comment>
<feature type="transmembrane region" description="Helical" evidence="1">
    <location>
        <begin position="282"/>
        <end position="301"/>
    </location>
</feature>
<name>A0A1I4STE1_9HYPH</name>
<feature type="transmembrane region" description="Helical" evidence="1">
    <location>
        <begin position="194"/>
        <end position="213"/>
    </location>
</feature>
<feature type="domain" description="EamA" evidence="2">
    <location>
        <begin position="165"/>
        <end position="298"/>
    </location>
</feature>
<feature type="transmembrane region" description="Helical" evidence="1">
    <location>
        <begin position="44"/>
        <end position="66"/>
    </location>
</feature>
<keyword evidence="1" id="KW-0472">Membrane</keyword>
<dbReference type="PANTHER" id="PTHR22911:SF137">
    <property type="entry name" value="SOLUTE CARRIER FAMILY 35 MEMBER G2-RELATED"/>
    <property type="match status" value="1"/>
</dbReference>
<dbReference type="Pfam" id="PF00892">
    <property type="entry name" value="EamA"/>
    <property type="match status" value="2"/>
</dbReference>
<proteinExistence type="predicted"/>
<dbReference type="Proteomes" id="UP000233491">
    <property type="component" value="Unassembled WGS sequence"/>
</dbReference>
<feature type="transmembrane region" description="Helical" evidence="1">
    <location>
        <begin position="12"/>
        <end position="32"/>
    </location>
</feature>
<feature type="transmembrane region" description="Helical" evidence="1">
    <location>
        <begin position="112"/>
        <end position="130"/>
    </location>
</feature>
<dbReference type="SUPFAM" id="SSF103481">
    <property type="entry name" value="Multidrug resistance efflux transporter EmrE"/>
    <property type="match status" value="2"/>
</dbReference>
<evidence type="ECO:0000256" key="1">
    <source>
        <dbReference type="SAM" id="Phobius"/>
    </source>
</evidence>
<feature type="transmembrane region" description="Helical" evidence="1">
    <location>
        <begin position="73"/>
        <end position="92"/>
    </location>
</feature>
<sequence length="306" mass="31862">MKASTLPSTGPNWLGYGFAALGAVLFAAKGILIKLAFAEGVDTLTLLALRMGLSVPIYVAVGLLAYGRGRQKAVPLPAYGKALLIGMIGYWFSSYADFKGLETLTPQFERLILFTYPLFVLLIGAILFHVPLRWKSLMAFGIAYLGLVVVFLADFKTGGGDIAVGALWVLGAAVSFALYQLLAGGSIAILGAPLFTSVAMTGAAVVIFLQFLVTHPLSALMVSGRAFALAVALAIGATVLPSFLMSAALSRISAAANSTIGTLSPVVTLLLAVSILGEPLRGVDLLGTALVVGGVGLFTVVDRRRR</sequence>
<accession>A0A1I4STE1</accession>
<dbReference type="RefSeq" id="WP_101289970.1">
    <property type="nucleotide sequence ID" value="NZ_FOUQ01000004.1"/>
</dbReference>
<dbReference type="OrthoDB" id="9810556at2"/>
<evidence type="ECO:0000259" key="2">
    <source>
        <dbReference type="Pfam" id="PF00892"/>
    </source>
</evidence>
<dbReference type="InterPro" id="IPR037185">
    <property type="entry name" value="EmrE-like"/>
</dbReference>
<keyword evidence="4" id="KW-1185">Reference proteome</keyword>
<feature type="transmembrane region" description="Helical" evidence="1">
    <location>
        <begin position="256"/>
        <end position="276"/>
    </location>
</feature>
<evidence type="ECO:0000313" key="3">
    <source>
        <dbReference type="EMBL" id="PKR88517.1"/>
    </source>
</evidence>
<feature type="transmembrane region" description="Helical" evidence="1">
    <location>
        <begin position="162"/>
        <end position="182"/>
    </location>
</feature>
<feature type="transmembrane region" description="Helical" evidence="1">
    <location>
        <begin position="137"/>
        <end position="156"/>
    </location>
</feature>
<feature type="transmembrane region" description="Helical" evidence="1">
    <location>
        <begin position="225"/>
        <end position="244"/>
    </location>
</feature>
<dbReference type="AlphaFoldDB" id="A0A1I4STE1"/>
<dbReference type="GO" id="GO:0016020">
    <property type="term" value="C:membrane"/>
    <property type="evidence" value="ECO:0007669"/>
    <property type="project" value="InterPro"/>
</dbReference>
<feature type="domain" description="EamA" evidence="2">
    <location>
        <begin position="14"/>
        <end position="151"/>
    </location>
</feature>
<reference evidence="3 4" key="1">
    <citation type="submission" date="2017-12" db="EMBL/GenBank/DDBJ databases">
        <title>Anaerobic carbon monoxide metabolism by Pleomorphomonas carboxyditropha sp. nov., a new mesophilic hydrogenogenic carboxidotroph.</title>
        <authorList>
            <person name="Esquivel-Elizondo S."/>
            <person name="Krajmalnik-Brown R."/>
        </authorList>
    </citation>
    <scope>NUCLEOTIDE SEQUENCE [LARGE SCALE GENOMIC DNA]</scope>
    <source>
        <strain evidence="3 4">R5-392</strain>
    </source>
</reference>
<keyword evidence="1" id="KW-1133">Transmembrane helix</keyword>
<protein>
    <submittedName>
        <fullName evidence="3">EamA family transporter</fullName>
    </submittedName>
</protein>
<organism evidence="3 4">
    <name type="scientific">Pleomorphomonas diazotrophica</name>
    <dbReference type="NCBI Taxonomy" id="1166257"/>
    <lineage>
        <taxon>Bacteria</taxon>
        <taxon>Pseudomonadati</taxon>
        <taxon>Pseudomonadota</taxon>
        <taxon>Alphaproteobacteria</taxon>
        <taxon>Hyphomicrobiales</taxon>
        <taxon>Pleomorphomonadaceae</taxon>
        <taxon>Pleomorphomonas</taxon>
    </lineage>
</organism>